<proteinExistence type="inferred from homology"/>
<dbReference type="AlphaFoldDB" id="A0A9Q0N9L9"/>
<accession>A0A9Q0N9L9</accession>
<keyword evidence="5" id="KW-0479">Metal-binding</keyword>
<evidence type="ECO:0000256" key="4">
    <source>
        <dbReference type="ARBA" id="ARBA00022722"/>
    </source>
</evidence>
<comment type="subcellular location">
    <subcellularLocation>
        <location evidence="2">Nucleus</location>
    </subcellularLocation>
</comment>
<feature type="domain" description="DDE Tnp4" evidence="8">
    <location>
        <begin position="187"/>
        <end position="285"/>
    </location>
</feature>
<dbReference type="EMBL" id="WJQU01000001">
    <property type="protein sequence ID" value="KAJ6646214.1"/>
    <property type="molecule type" value="Genomic_DNA"/>
</dbReference>
<evidence type="ECO:0000259" key="8">
    <source>
        <dbReference type="Pfam" id="PF13359"/>
    </source>
</evidence>
<evidence type="ECO:0000313" key="9">
    <source>
        <dbReference type="EMBL" id="KAJ6646214.1"/>
    </source>
</evidence>
<name>A0A9Q0N9L9_9DIPT</name>
<keyword evidence="6" id="KW-0378">Hydrolase</keyword>
<comment type="cofactor">
    <cofactor evidence="1">
        <name>a divalent metal cation</name>
        <dbReference type="ChEBI" id="CHEBI:60240"/>
    </cofactor>
</comment>
<dbReference type="PANTHER" id="PTHR22930">
    <property type="match status" value="1"/>
</dbReference>
<dbReference type="OrthoDB" id="7788538at2759"/>
<evidence type="ECO:0000256" key="3">
    <source>
        <dbReference type="ARBA" id="ARBA00006958"/>
    </source>
</evidence>
<keyword evidence="10" id="KW-1185">Reference proteome</keyword>
<dbReference type="Proteomes" id="UP001151699">
    <property type="component" value="Chromosome A"/>
</dbReference>
<dbReference type="GO" id="GO:0046872">
    <property type="term" value="F:metal ion binding"/>
    <property type="evidence" value="ECO:0007669"/>
    <property type="project" value="UniProtKB-KW"/>
</dbReference>
<gene>
    <name evidence="9" type="ORF">Bhyg_01425</name>
</gene>
<dbReference type="GO" id="GO:0016787">
    <property type="term" value="F:hydrolase activity"/>
    <property type="evidence" value="ECO:0007669"/>
    <property type="project" value="UniProtKB-KW"/>
</dbReference>
<reference evidence="9" key="1">
    <citation type="submission" date="2022-07" db="EMBL/GenBank/DDBJ databases">
        <authorList>
            <person name="Trinca V."/>
            <person name="Uliana J.V.C."/>
            <person name="Torres T.T."/>
            <person name="Ward R.J."/>
            <person name="Monesi N."/>
        </authorList>
    </citation>
    <scope>NUCLEOTIDE SEQUENCE</scope>
    <source>
        <strain evidence="9">HSMRA1968</strain>
        <tissue evidence="9">Whole embryos</tissue>
    </source>
</reference>
<sequence length="291" mass="33474">MSELSESLIDDCADELGFLNSDQEEEMDEILDNLSHNLDIVPMFRYSYMSKVPKTLTWYEETFPDYDEKRFRQLVRCTKLQFDSILSKIRSHKNFNGRNSCKQFTVEFQLSLLLYRLGSNGDGATIQKISCLFGIGDGGTINKITERIFEAILSLEPKYLTWPNSAERNTLVEKTMHELPYLVGYTDGTEIELAEASKIDRDVYLSRNKIFALKLQTTIDYTKKVRHIVVGYPGSVHDARIFNECDLALNPRKYLTEPQRIGADSAYKLRTTLITPFRKNSKELTATALFV</sequence>
<dbReference type="Pfam" id="PF13359">
    <property type="entry name" value="DDE_Tnp_4"/>
    <property type="match status" value="1"/>
</dbReference>
<keyword evidence="4" id="KW-0540">Nuclease</keyword>
<organism evidence="9 10">
    <name type="scientific">Pseudolycoriella hygida</name>
    <dbReference type="NCBI Taxonomy" id="35572"/>
    <lineage>
        <taxon>Eukaryota</taxon>
        <taxon>Metazoa</taxon>
        <taxon>Ecdysozoa</taxon>
        <taxon>Arthropoda</taxon>
        <taxon>Hexapoda</taxon>
        <taxon>Insecta</taxon>
        <taxon>Pterygota</taxon>
        <taxon>Neoptera</taxon>
        <taxon>Endopterygota</taxon>
        <taxon>Diptera</taxon>
        <taxon>Nematocera</taxon>
        <taxon>Sciaroidea</taxon>
        <taxon>Sciaridae</taxon>
        <taxon>Pseudolycoriella</taxon>
    </lineage>
</organism>
<dbReference type="GO" id="GO:0004518">
    <property type="term" value="F:nuclease activity"/>
    <property type="evidence" value="ECO:0007669"/>
    <property type="project" value="UniProtKB-KW"/>
</dbReference>
<dbReference type="InterPro" id="IPR027806">
    <property type="entry name" value="HARBI1_dom"/>
</dbReference>
<evidence type="ECO:0000313" key="10">
    <source>
        <dbReference type="Proteomes" id="UP001151699"/>
    </source>
</evidence>
<evidence type="ECO:0000256" key="5">
    <source>
        <dbReference type="ARBA" id="ARBA00022723"/>
    </source>
</evidence>
<dbReference type="GO" id="GO:0005634">
    <property type="term" value="C:nucleus"/>
    <property type="evidence" value="ECO:0007669"/>
    <property type="project" value="UniProtKB-SubCell"/>
</dbReference>
<evidence type="ECO:0000256" key="7">
    <source>
        <dbReference type="ARBA" id="ARBA00023242"/>
    </source>
</evidence>
<protein>
    <submittedName>
        <fullName evidence="9">Protein ALP1-like</fullName>
    </submittedName>
</protein>
<comment type="caution">
    <text evidence="9">The sequence shown here is derived from an EMBL/GenBank/DDBJ whole genome shotgun (WGS) entry which is preliminary data.</text>
</comment>
<dbReference type="PANTHER" id="PTHR22930:SF85">
    <property type="entry name" value="GH03217P-RELATED"/>
    <property type="match status" value="1"/>
</dbReference>
<dbReference type="InterPro" id="IPR045249">
    <property type="entry name" value="HARBI1-like"/>
</dbReference>
<evidence type="ECO:0000256" key="2">
    <source>
        <dbReference type="ARBA" id="ARBA00004123"/>
    </source>
</evidence>
<evidence type="ECO:0000256" key="6">
    <source>
        <dbReference type="ARBA" id="ARBA00022801"/>
    </source>
</evidence>
<evidence type="ECO:0000256" key="1">
    <source>
        <dbReference type="ARBA" id="ARBA00001968"/>
    </source>
</evidence>
<keyword evidence="7" id="KW-0539">Nucleus</keyword>
<comment type="similarity">
    <text evidence="3">Belongs to the HARBI1 family.</text>
</comment>